<sequence length="46" mass="5012">VSIGFGVTTKFFGDNYGFGESYVFCGSVNVYDYVDANCSVPIFNPN</sequence>
<comment type="caution">
    <text evidence="1">The sequence shown here is derived from an EMBL/GenBank/DDBJ whole genome shotgun (WGS) entry which is preliminary data.</text>
</comment>
<dbReference type="EMBL" id="BARS01023972">
    <property type="protein sequence ID" value="GAG02489.1"/>
    <property type="molecule type" value="Genomic_DNA"/>
</dbReference>
<gene>
    <name evidence="1" type="ORF">S01H1_38116</name>
</gene>
<feature type="non-terminal residue" evidence="1">
    <location>
        <position position="1"/>
    </location>
</feature>
<protein>
    <submittedName>
        <fullName evidence="1">Uncharacterized protein</fullName>
    </submittedName>
</protein>
<organism evidence="1">
    <name type="scientific">marine sediment metagenome</name>
    <dbReference type="NCBI Taxonomy" id="412755"/>
    <lineage>
        <taxon>unclassified sequences</taxon>
        <taxon>metagenomes</taxon>
        <taxon>ecological metagenomes</taxon>
    </lineage>
</organism>
<accession>X0U9I5</accession>
<dbReference type="AlphaFoldDB" id="X0U9I5"/>
<proteinExistence type="predicted"/>
<reference evidence="1" key="1">
    <citation type="journal article" date="2014" name="Front. Microbiol.">
        <title>High frequency of phylogenetically diverse reductive dehalogenase-homologous genes in deep subseafloor sedimentary metagenomes.</title>
        <authorList>
            <person name="Kawai M."/>
            <person name="Futagami T."/>
            <person name="Toyoda A."/>
            <person name="Takaki Y."/>
            <person name="Nishi S."/>
            <person name="Hori S."/>
            <person name="Arai W."/>
            <person name="Tsubouchi T."/>
            <person name="Morono Y."/>
            <person name="Uchiyama I."/>
            <person name="Ito T."/>
            <person name="Fujiyama A."/>
            <person name="Inagaki F."/>
            <person name="Takami H."/>
        </authorList>
    </citation>
    <scope>NUCLEOTIDE SEQUENCE</scope>
    <source>
        <strain evidence="1">Expedition CK06-06</strain>
    </source>
</reference>
<evidence type="ECO:0000313" key="1">
    <source>
        <dbReference type="EMBL" id="GAG02489.1"/>
    </source>
</evidence>
<name>X0U9I5_9ZZZZ</name>